<gene>
    <name evidence="10" type="ORF">PF001_g18892</name>
    <name evidence="7" type="ORF">PF002_g19122</name>
    <name evidence="9" type="ORF">PF004_g6667</name>
    <name evidence="8" type="ORF">PF005_g5829</name>
    <name evidence="5" type="ORF">PF006_g18512</name>
    <name evidence="4" type="ORF">PF007_g14748</name>
    <name evidence="11" type="ORF">PF008_g215</name>
    <name evidence="2" type="ORF">PF009_g6649</name>
    <name evidence="6" type="ORF">PF010_g5028</name>
    <name evidence="3" type="ORF">PF011_g14395</name>
</gene>
<feature type="compositionally biased region" description="Basic residues" evidence="1">
    <location>
        <begin position="95"/>
        <end position="108"/>
    </location>
</feature>
<dbReference type="Proteomes" id="UP000429523">
    <property type="component" value="Unassembled WGS sequence"/>
</dbReference>
<feature type="compositionally biased region" description="Low complexity" evidence="1">
    <location>
        <begin position="155"/>
        <end position="165"/>
    </location>
</feature>
<dbReference type="EMBL" id="QXFZ01000871">
    <property type="protein sequence ID" value="KAE9102493.1"/>
    <property type="molecule type" value="Genomic_DNA"/>
</dbReference>
<evidence type="ECO:0000313" key="16">
    <source>
        <dbReference type="Proteomes" id="UP000440732"/>
    </source>
</evidence>
<evidence type="ECO:0000313" key="5">
    <source>
        <dbReference type="EMBL" id="KAE9118756.1"/>
    </source>
</evidence>
<evidence type="ECO:0000313" key="14">
    <source>
        <dbReference type="Proteomes" id="UP000437068"/>
    </source>
</evidence>
<dbReference type="Proteomes" id="UP000460718">
    <property type="component" value="Unassembled WGS sequence"/>
</dbReference>
<dbReference type="Proteomes" id="UP000488956">
    <property type="component" value="Unassembled WGS sequence"/>
</dbReference>
<evidence type="ECO:0000313" key="6">
    <source>
        <dbReference type="EMBL" id="KAE9127146.1"/>
    </source>
</evidence>
<dbReference type="EMBL" id="QXFX01000180">
    <property type="protein sequence ID" value="KAE9127146.1"/>
    <property type="molecule type" value="Genomic_DNA"/>
</dbReference>
<dbReference type="Proteomes" id="UP000440732">
    <property type="component" value="Unassembled WGS sequence"/>
</dbReference>
<evidence type="ECO:0000313" key="20">
    <source>
        <dbReference type="Proteomes" id="UP000486351"/>
    </source>
</evidence>
<dbReference type="EMBL" id="QXGA01001448">
    <property type="protein sequence ID" value="KAE9118756.1"/>
    <property type="molecule type" value="Genomic_DNA"/>
</dbReference>
<evidence type="ECO:0000313" key="7">
    <source>
        <dbReference type="EMBL" id="KAE9209410.1"/>
    </source>
</evidence>
<dbReference type="Proteomes" id="UP000476176">
    <property type="component" value="Unassembled WGS sequence"/>
</dbReference>
<evidence type="ECO:0000313" key="21">
    <source>
        <dbReference type="Proteomes" id="UP000488956"/>
    </source>
</evidence>
<dbReference type="EMBL" id="QXGD01001300">
    <property type="protein sequence ID" value="KAE9209410.1"/>
    <property type="molecule type" value="Genomic_DNA"/>
</dbReference>
<organism evidence="5 16">
    <name type="scientific">Phytophthora fragariae</name>
    <dbReference type="NCBI Taxonomy" id="53985"/>
    <lineage>
        <taxon>Eukaryota</taxon>
        <taxon>Sar</taxon>
        <taxon>Stramenopiles</taxon>
        <taxon>Oomycota</taxon>
        <taxon>Peronosporomycetes</taxon>
        <taxon>Peronosporales</taxon>
        <taxon>Peronosporaceae</taxon>
        <taxon>Phytophthora</taxon>
    </lineage>
</organism>
<evidence type="ECO:0000313" key="13">
    <source>
        <dbReference type="Proteomes" id="UP000433483"/>
    </source>
</evidence>
<evidence type="ECO:0000313" key="2">
    <source>
        <dbReference type="EMBL" id="KAE8943620.1"/>
    </source>
</evidence>
<proteinExistence type="predicted"/>
<feature type="compositionally biased region" description="Polar residues" evidence="1">
    <location>
        <begin position="63"/>
        <end position="79"/>
    </location>
</feature>
<evidence type="ECO:0000313" key="11">
    <source>
        <dbReference type="EMBL" id="KAE9362309.1"/>
    </source>
</evidence>
<reference evidence="12 13" key="1">
    <citation type="submission" date="2018-08" db="EMBL/GenBank/DDBJ databases">
        <title>Genomic investigation of the strawberry pathogen Phytophthora fragariae indicates pathogenicity is determined by transcriptional variation in three key races.</title>
        <authorList>
            <person name="Adams T.M."/>
            <person name="Armitage A.D."/>
            <person name="Sobczyk M.K."/>
            <person name="Bates H.J."/>
            <person name="Dunwell J.M."/>
            <person name="Nellist C.F."/>
            <person name="Harrison R.J."/>
        </authorList>
    </citation>
    <scope>NUCLEOTIDE SEQUENCE [LARGE SCALE GENOMIC DNA]</scope>
    <source>
        <strain evidence="10 14">A4</strain>
        <strain evidence="7 15">BC-1</strain>
        <strain evidence="9 19">BC-23</strain>
        <strain evidence="8 13">NOV-27</strain>
        <strain evidence="5 16">NOV-5</strain>
        <strain evidence="4 17">NOV-71</strain>
        <strain evidence="11 20">NOV-77</strain>
        <strain evidence="2 12">NOV-9</strain>
        <strain evidence="6 21">ONT-3</strain>
        <strain evidence="3 18">SCRP245</strain>
    </source>
</reference>
<dbReference type="EMBL" id="QXGB01000206">
    <property type="protein sequence ID" value="KAE9224680.1"/>
    <property type="molecule type" value="Genomic_DNA"/>
</dbReference>
<comment type="caution">
    <text evidence="5">The sequence shown here is derived from an EMBL/GenBank/DDBJ whole genome shotgun (WGS) entry which is preliminary data.</text>
</comment>
<evidence type="ECO:0000313" key="15">
    <source>
        <dbReference type="Proteomes" id="UP000440367"/>
    </source>
</evidence>
<feature type="compositionally biased region" description="Polar residues" evidence="1">
    <location>
        <begin position="109"/>
        <end position="127"/>
    </location>
</feature>
<evidence type="ECO:0000313" key="18">
    <source>
        <dbReference type="Proteomes" id="UP000460718"/>
    </source>
</evidence>
<dbReference type="Proteomes" id="UP000433483">
    <property type="component" value="Unassembled WGS sequence"/>
</dbReference>
<evidence type="ECO:0000313" key="3">
    <source>
        <dbReference type="EMBL" id="KAE8999983.1"/>
    </source>
</evidence>
<dbReference type="EMBL" id="QXGE01001484">
    <property type="protein sequence ID" value="KAE9292040.1"/>
    <property type="molecule type" value="Genomic_DNA"/>
</dbReference>
<evidence type="ECO:0000313" key="4">
    <source>
        <dbReference type="EMBL" id="KAE9102493.1"/>
    </source>
</evidence>
<feature type="compositionally biased region" description="Basic and acidic residues" evidence="1">
    <location>
        <begin position="129"/>
        <end position="145"/>
    </location>
</feature>
<dbReference type="EMBL" id="QXFW01000928">
    <property type="protein sequence ID" value="KAE8999983.1"/>
    <property type="molecule type" value="Genomic_DNA"/>
</dbReference>
<sequence length="185" mass="19771">MRGKYSFLECSLGDDEVLRIAEYSSCGKPVHHMCFNSVCEAELTVRVYSTGCVGALGFGNQPARSSAVPSTQGDATGSAQAALKEAKSRVNGKTSGKRNRSVKLKKRSNTTAESSNKYKARNGNVSGHKQLEEDRGDVPQEDKHEHKARSGTIDAKASIAAAESAGRVGPSNVRKGIEGRVTSWQ</sequence>
<feature type="region of interest" description="Disordered" evidence="1">
    <location>
        <begin position="63"/>
        <end position="185"/>
    </location>
</feature>
<dbReference type="EMBL" id="QXFY01000004">
    <property type="protein sequence ID" value="KAE9362309.1"/>
    <property type="molecule type" value="Genomic_DNA"/>
</dbReference>
<dbReference type="Proteomes" id="UP000441208">
    <property type="component" value="Unassembled WGS sequence"/>
</dbReference>
<evidence type="ECO:0000313" key="10">
    <source>
        <dbReference type="EMBL" id="KAE9292040.1"/>
    </source>
</evidence>
<dbReference type="Proteomes" id="UP000437068">
    <property type="component" value="Unassembled WGS sequence"/>
</dbReference>
<dbReference type="AlphaFoldDB" id="A0A6A3SRA6"/>
<evidence type="ECO:0000313" key="19">
    <source>
        <dbReference type="Proteomes" id="UP000476176"/>
    </source>
</evidence>
<evidence type="ECO:0000313" key="9">
    <source>
        <dbReference type="EMBL" id="KAE9242315.1"/>
    </source>
</evidence>
<evidence type="ECO:0000313" key="8">
    <source>
        <dbReference type="EMBL" id="KAE9224680.1"/>
    </source>
</evidence>
<dbReference type="Proteomes" id="UP000440367">
    <property type="component" value="Unassembled WGS sequence"/>
</dbReference>
<dbReference type="EMBL" id="QXGF01000242">
    <property type="protein sequence ID" value="KAE8943620.1"/>
    <property type="molecule type" value="Genomic_DNA"/>
</dbReference>
<accession>A0A6A3SRA6</accession>
<name>A0A6A3SRA6_9STRA</name>
<dbReference type="EMBL" id="QXGC01000271">
    <property type="protein sequence ID" value="KAE9242315.1"/>
    <property type="molecule type" value="Genomic_DNA"/>
</dbReference>
<protein>
    <submittedName>
        <fullName evidence="5">Uncharacterized protein</fullName>
    </submittedName>
</protein>
<keyword evidence="13" id="KW-1185">Reference proteome</keyword>
<evidence type="ECO:0000313" key="17">
    <source>
        <dbReference type="Proteomes" id="UP000441208"/>
    </source>
</evidence>
<dbReference type="Proteomes" id="UP000486351">
    <property type="component" value="Unassembled WGS sequence"/>
</dbReference>
<evidence type="ECO:0000313" key="12">
    <source>
        <dbReference type="Proteomes" id="UP000429523"/>
    </source>
</evidence>
<evidence type="ECO:0000256" key="1">
    <source>
        <dbReference type="SAM" id="MobiDB-lite"/>
    </source>
</evidence>
<dbReference type="OrthoDB" id="10320718at2759"/>